<evidence type="ECO:0000313" key="2">
    <source>
        <dbReference type="EMBL" id="KDO02167.1"/>
    </source>
</evidence>
<accession>A0A8E1BZA8</accession>
<keyword evidence="3" id="KW-1185">Reference proteome</keyword>
<feature type="transmembrane region" description="Helical" evidence="1">
    <location>
        <begin position="15"/>
        <end position="33"/>
    </location>
</feature>
<reference evidence="2 3" key="1">
    <citation type="submission" date="2014-02" db="EMBL/GenBank/DDBJ databases">
        <title>Draft genome sequence of Rickettsia buchneri sp. nov. ISO7T.</title>
        <authorList>
            <person name="Felsheim R.F."/>
            <person name="Kurtti T.J."/>
            <person name="Munderloh U.G."/>
        </authorList>
    </citation>
    <scope>NUCLEOTIDE SEQUENCE [LARGE SCALE GENOMIC DNA]</scope>
    <source>
        <strain evidence="3">ISO7</strain>
        <plasmid evidence="2">pREISMN_2</plasmid>
    </source>
</reference>
<dbReference type="Proteomes" id="UP000027161">
    <property type="component" value="Unassembled WGS sequence"/>
</dbReference>
<sequence>MEKSYLHKKSDRSRFHFITPQLIAEGCLVAYAIRSENPALADEMLGFKPAFLNVIYTFACWCVILFPDIFAIN</sequence>
<gene>
    <name evidence="2" type="ORF">REISMN_08405</name>
</gene>
<name>A0A8E1BZA8_9RICK</name>
<dbReference type="AlphaFoldDB" id="A0A8E1BZA8"/>
<evidence type="ECO:0000256" key="1">
    <source>
        <dbReference type="SAM" id="Phobius"/>
    </source>
</evidence>
<evidence type="ECO:0000313" key="3">
    <source>
        <dbReference type="Proteomes" id="UP000027161"/>
    </source>
</evidence>
<dbReference type="EMBL" id="JFKF01000202">
    <property type="protein sequence ID" value="KDO02167.1"/>
    <property type="molecule type" value="Genomic_DNA"/>
</dbReference>
<geneLocation type="plasmid" evidence="2">
    <name>pREISMN_2</name>
</geneLocation>
<organism evidence="2 3">
    <name type="scientific">Rickettsia tamurae subsp. buchneri</name>
    <dbReference type="NCBI Taxonomy" id="1462938"/>
    <lineage>
        <taxon>Bacteria</taxon>
        <taxon>Pseudomonadati</taxon>
        <taxon>Pseudomonadota</taxon>
        <taxon>Alphaproteobacteria</taxon>
        <taxon>Rickettsiales</taxon>
        <taxon>Rickettsiaceae</taxon>
        <taxon>Rickettsieae</taxon>
        <taxon>Rickettsia</taxon>
        <taxon>spotted fever group</taxon>
    </lineage>
</organism>
<keyword evidence="1" id="KW-0472">Membrane</keyword>
<proteinExistence type="predicted"/>
<keyword evidence="1" id="KW-1133">Transmembrane helix</keyword>
<comment type="caution">
    <text evidence="2">The sequence shown here is derived from an EMBL/GenBank/DDBJ whole genome shotgun (WGS) entry which is preliminary data.</text>
</comment>
<feature type="transmembrane region" description="Helical" evidence="1">
    <location>
        <begin position="53"/>
        <end position="72"/>
    </location>
</feature>
<protein>
    <submittedName>
        <fullName evidence="2">Uncharacterized protein</fullName>
    </submittedName>
</protein>
<keyword evidence="2" id="KW-0614">Plasmid</keyword>
<keyword evidence="1" id="KW-0812">Transmembrane</keyword>